<evidence type="ECO:0000256" key="8">
    <source>
        <dbReference type="RuleBase" id="RU363032"/>
    </source>
</evidence>
<evidence type="ECO:0000313" key="10">
    <source>
        <dbReference type="EMBL" id="MBB4000696.1"/>
    </source>
</evidence>
<dbReference type="PANTHER" id="PTHR43227:SF8">
    <property type="entry name" value="DIACETYLCHITOBIOSE UPTAKE SYSTEM PERMEASE PROTEIN DASB"/>
    <property type="match status" value="1"/>
</dbReference>
<protein>
    <submittedName>
        <fullName evidence="10">Multiple sugar transport system permease protein/raffinose/stachyose/melibiose transport system permease protein</fullName>
    </submittedName>
</protein>
<dbReference type="AlphaFoldDB" id="A0A7W6H8S9"/>
<keyword evidence="4" id="KW-1003">Cell membrane</keyword>
<feature type="domain" description="ABC transmembrane type-1" evidence="9">
    <location>
        <begin position="86"/>
        <end position="303"/>
    </location>
</feature>
<feature type="transmembrane region" description="Helical" evidence="8">
    <location>
        <begin position="280"/>
        <end position="302"/>
    </location>
</feature>
<gene>
    <name evidence="10" type="ORF">GGR04_004576</name>
</gene>
<evidence type="ECO:0000256" key="4">
    <source>
        <dbReference type="ARBA" id="ARBA00022475"/>
    </source>
</evidence>
<dbReference type="GO" id="GO:0055085">
    <property type="term" value="P:transmembrane transport"/>
    <property type="evidence" value="ECO:0007669"/>
    <property type="project" value="InterPro"/>
</dbReference>
<keyword evidence="10" id="KW-0762">Sugar transport</keyword>
<feature type="transmembrane region" description="Helical" evidence="8">
    <location>
        <begin position="220"/>
        <end position="242"/>
    </location>
</feature>
<dbReference type="Gene3D" id="1.10.3720.10">
    <property type="entry name" value="MetI-like"/>
    <property type="match status" value="1"/>
</dbReference>
<dbReference type="SUPFAM" id="SSF161098">
    <property type="entry name" value="MetI-like"/>
    <property type="match status" value="1"/>
</dbReference>
<dbReference type="Proteomes" id="UP000542776">
    <property type="component" value="Unassembled WGS sequence"/>
</dbReference>
<dbReference type="InterPro" id="IPR035906">
    <property type="entry name" value="MetI-like_sf"/>
</dbReference>
<comment type="subcellular location">
    <subcellularLocation>
        <location evidence="1 8">Cell membrane</location>
        <topology evidence="1 8">Multi-pass membrane protein</topology>
    </subcellularLocation>
</comment>
<dbReference type="PROSITE" id="PS50928">
    <property type="entry name" value="ABC_TM1"/>
    <property type="match status" value="1"/>
</dbReference>
<dbReference type="InterPro" id="IPR050809">
    <property type="entry name" value="UgpAE/MalFG_permease"/>
</dbReference>
<keyword evidence="11" id="KW-1185">Reference proteome</keyword>
<evidence type="ECO:0000256" key="2">
    <source>
        <dbReference type="ARBA" id="ARBA00009306"/>
    </source>
</evidence>
<dbReference type="PANTHER" id="PTHR43227">
    <property type="entry name" value="BLL4140 PROTEIN"/>
    <property type="match status" value="1"/>
</dbReference>
<keyword evidence="3 8" id="KW-0813">Transport</keyword>
<feature type="transmembrane region" description="Helical" evidence="8">
    <location>
        <begin position="175"/>
        <end position="199"/>
    </location>
</feature>
<comment type="similarity">
    <text evidence="2 8">Belongs to the binding-protein-dependent transport system permease family.</text>
</comment>
<comment type="caution">
    <text evidence="10">The sequence shown here is derived from an EMBL/GenBank/DDBJ whole genome shotgun (WGS) entry which is preliminary data.</text>
</comment>
<dbReference type="InterPro" id="IPR000515">
    <property type="entry name" value="MetI-like"/>
</dbReference>
<dbReference type="RefSeq" id="WP_246393561.1">
    <property type="nucleotide sequence ID" value="NZ_JACIEK010000027.1"/>
</dbReference>
<dbReference type="CDD" id="cd06261">
    <property type="entry name" value="TM_PBP2"/>
    <property type="match status" value="1"/>
</dbReference>
<keyword evidence="7 8" id="KW-0472">Membrane</keyword>
<evidence type="ECO:0000259" key="9">
    <source>
        <dbReference type="PROSITE" id="PS50928"/>
    </source>
</evidence>
<evidence type="ECO:0000256" key="7">
    <source>
        <dbReference type="ARBA" id="ARBA00023136"/>
    </source>
</evidence>
<dbReference type="GO" id="GO:0005886">
    <property type="term" value="C:plasma membrane"/>
    <property type="evidence" value="ECO:0007669"/>
    <property type="project" value="UniProtKB-SubCell"/>
</dbReference>
<proteinExistence type="inferred from homology"/>
<feature type="transmembrane region" description="Helical" evidence="8">
    <location>
        <begin position="121"/>
        <end position="143"/>
    </location>
</feature>
<evidence type="ECO:0000256" key="6">
    <source>
        <dbReference type="ARBA" id="ARBA00022989"/>
    </source>
</evidence>
<evidence type="ECO:0000313" key="11">
    <source>
        <dbReference type="Proteomes" id="UP000542776"/>
    </source>
</evidence>
<feature type="transmembrane region" description="Helical" evidence="8">
    <location>
        <begin position="90"/>
        <end position="115"/>
    </location>
</feature>
<keyword evidence="5 8" id="KW-0812">Transmembrane</keyword>
<reference evidence="10 11" key="1">
    <citation type="submission" date="2020-08" db="EMBL/GenBank/DDBJ databases">
        <title>Genomic Encyclopedia of Type Strains, Phase IV (KMG-IV): sequencing the most valuable type-strain genomes for metagenomic binning, comparative biology and taxonomic classification.</title>
        <authorList>
            <person name="Goeker M."/>
        </authorList>
    </citation>
    <scope>NUCLEOTIDE SEQUENCE [LARGE SCALE GENOMIC DNA]</scope>
    <source>
        <strain evidence="10 11">DSM 102238</strain>
    </source>
</reference>
<feature type="transmembrane region" description="Helical" evidence="8">
    <location>
        <begin position="28"/>
        <end position="49"/>
    </location>
</feature>
<evidence type="ECO:0000256" key="3">
    <source>
        <dbReference type="ARBA" id="ARBA00022448"/>
    </source>
</evidence>
<sequence length="310" mass="32963">MSTATPSRAPGLAQAGAGRRWYRSDGGAALVLLVPMLLLFACSVVYPLAETIRLSFYDARGLGVPRWIGLRNYATLAADPSFRSALIATLIWTLATTALSVGIGWGLAILCAFAPRATSPFRLMIFSAYGIAEAVSGFIWLGIYRPDEGGLLNAILGAIGLGALQHAWLGDTSTALAGIVVAYAWTQVGLPLMTCFAAVRTIPKTIFEAAHVDGARPLSLIRHILVPLSLPGLTVAVFINLLNSLRAFDMIFVLTGGGPARTTETVGYFMYRESMLQFKLGYGAAATVVLLVAVFLVSVPLLRQRTAEAT</sequence>
<keyword evidence="6 8" id="KW-1133">Transmembrane helix</keyword>
<dbReference type="EMBL" id="JACIEK010000027">
    <property type="protein sequence ID" value="MBB4000696.1"/>
    <property type="molecule type" value="Genomic_DNA"/>
</dbReference>
<organism evidence="10 11">
    <name type="scientific">Aureimonas pseudogalii</name>
    <dbReference type="NCBI Taxonomy" id="1744844"/>
    <lineage>
        <taxon>Bacteria</taxon>
        <taxon>Pseudomonadati</taxon>
        <taxon>Pseudomonadota</taxon>
        <taxon>Alphaproteobacteria</taxon>
        <taxon>Hyphomicrobiales</taxon>
        <taxon>Aurantimonadaceae</taxon>
        <taxon>Aureimonas</taxon>
    </lineage>
</organism>
<evidence type="ECO:0000256" key="1">
    <source>
        <dbReference type="ARBA" id="ARBA00004651"/>
    </source>
</evidence>
<dbReference type="Pfam" id="PF00528">
    <property type="entry name" value="BPD_transp_1"/>
    <property type="match status" value="1"/>
</dbReference>
<name>A0A7W6H8S9_9HYPH</name>
<accession>A0A7W6H8S9</accession>
<evidence type="ECO:0000256" key="5">
    <source>
        <dbReference type="ARBA" id="ARBA00022692"/>
    </source>
</evidence>